<dbReference type="SUPFAM" id="SSF52540">
    <property type="entry name" value="P-loop containing nucleoside triphosphate hydrolases"/>
    <property type="match status" value="1"/>
</dbReference>
<evidence type="ECO:0000313" key="1">
    <source>
        <dbReference type="EMBL" id="CAD2149457.1"/>
    </source>
</evidence>
<dbReference type="EMBL" id="CAJEWN010000258">
    <property type="protein sequence ID" value="CAD2175666.1"/>
    <property type="molecule type" value="Genomic_DNA"/>
</dbReference>
<dbReference type="EMBL" id="CAJEWN010003157">
    <property type="protein sequence ID" value="CAD2206715.1"/>
    <property type="molecule type" value="Genomic_DNA"/>
</dbReference>
<dbReference type="EMBL" id="CAJEWN010000187">
    <property type="protein sequence ID" value="CAD2171571.1"/>
    <property type="molecule type" value="Genomic_DNA"/>
</dbReference>
<protein>
    <submittedName>
        <fullName evidence="1">Uncharacterized protein</fullName>
    </submittedName>
</protein>
<evidence type="ECO:0000313" key="4">
    <source>
        <dbReference type="EMBL" id="CAD2173430.1"/>
    </source>
</evidence>
<gene>
    <name evidence="2" type="ORF">MENT_LOCUS17668</name>
    <name evidence="3" type="ORF">MENT_LOCUS23070</name>
    <name evidence="4" type="ORF">MENT_LOCUS25036</name>
    <name evidence="5" type="ORF">MENT_LOCUS27406</name>
    <name evidence="6" type="ORF">MENT_LOCUS37854</name>
    <name evidence="7" type="ORF">MENT_LOCUS60608</name>
    <name evidence="1" type="ORF">MENT_LOCUS9703</name>
</gene>
<comment type="caution">
    <text evidence="1">The sequence shown here is derived from an EMBL/GenBank/DDBJ whole genome shotgun (WGS) entry which is preliminary data.</text>
</comment>
<evidence type="ECO:0000313" key="2">
    <source>
        <dbReference type="EMBL" id="CAD2166211.1"/>
    </source>
</evidence>
<proteinExistence type="predicted"/>
<organism evidence="1 8">
    <name type="scientific">Meloidogyne enterolobii</name>
    <name type="common">Root-knot nematode worm</name>
    <name type="synonym">Meloidogyne mayaguensis</name>
    <dbReference type="NCBI Taxonomy" id="390850"/>
    <lineage>
        <taxon>Eukaryota</taxon>
        <taxon>Metazoa</taxon>
        <taxon>Ecdysozoa</taxon>
        <taxon>Nematoda</taxon>
        <taxon>Chromadorea</taxon>
        <taxon>Rhabditida</taxon>
        <taxon>Tylenchina</taxon>
        <taxon>Tylenchomorpha</taxon>
        <taxon>Tylenchoidea</taxon>
        <taxon>Meloidogynidae</taxon>
        <taxon>Meloidogyninae</taxon>
        <taxon>Meloidogyne</taxon>
    </lineage>
</organism>
<name>A0A6V7U9A8_MELEN</name>
<dbReference type="InterPro" id="IPR027417">
    <property type="entry name" value="P-loop_NTPase"/>
</dbReference>
<dbReference type="EMBL" id="CAJEWN010000043">
    <property type="protein sequence ID" value="CAD2149457.1"/>
    <property type="molecule type" value="Genomic_DNA"/>
</dbReference>
<sequence length="218" mass="24929">METLSFSDKELKFKLPFGMIISGPSSSGKSTFLLKFISETESLIDPKPKSILYCFGEMSNIVPILQKSGVSVFSGVPPDDLINKFQKPLLLILDDLLLTIDEKYLSELFTKKSHHRNFAVIFVTQNLFERKIKVARQNAQYIIIMRSPNSVLSVRNIGVQLFPRKLDYFLDAYRQATNRPYGYLVIDMHASSDPGLRLRTNIFKEDEEKIIFIPKNSA</sequence>
<evidence type="ECO:0000313" key="7">
    <source>
        <dbReference type="EMBL" id="CAD2206715.1"/>
    </source>
</evidence>
<evidence type="ECO:0000313" key="6">
    <source>
        <dbReference type="EMBL" id="CAD2185432.1"/>
    </source>
</evidence>
<accession>A0A6V7U9A8</accession>
<dbReference type="Proteomes" id="UP000580250">
    <property type="component" value="Unassembled WGS sequence"/>
</dbReference>
<dbReference type="OrthoDB" id="5976864at2759"/>
<evidence type="ECO:0000313" key="3">
    <source>
        <dbReference type="EMBL" id="CAD2171571.1"/>
    </source>
</evidence>
<evidence type="ECO:0000313" key="8">
    <source>
        <dbReference type="Proteomes" id="UP000580250"/>
    </source>
</evidence>
<dbReference type="Gene3D" id="3.40.50.300">
    <property type="entry name" value="P-loop containing nucleotide triphosphate hydrolases"/>
    <property type="match status" value="1"/>
</dbReference>
<dbReference type="EMBL" id="CAJEWN010000217">
    <property type="protein sequence ID" value="CAD2173430.1"/>
    <property type="molecule type" value="Genomic_DNA"/>
</dbReference>
<evidence type="ECO:0000313" key="5">
    <source>
        <dbReference type="EMBL" id="CAD2175666.1"/>
    </source>
</evidence>
<reference evidence="1 8" key="1">
    <citation type="submission" date="2020-08" db="EMBL/GenBank/DDBJ databases">
        <authorList>
            <person name="Koutsovoulos G."/>
            <person name="Danchin GJ E."/>
        </authorList>
    </citation>
    <scope>NUCLEOTIDE SEQUENCE [LARGE SCALE GENOMIC DNA]</scope>
</reference>
<dbReference type="EMBL" id="CAJEWN010000116">
    <property type="protein sequence ID" value="CAD2166211.1"/>
    <property type="molecule type" value="Genomic_DNA"/>
</dbReference>
<dbReference type="AlphaFoldDB" id="A0A6V7U9A8"/>
<dbReference type="EMBL" id="CAJEWN010000544">
    <property type="protein sequence ID" value="CAD2185432.1"/>
    <property type="molecule type" value="Genomic_DNA"/>
</dbReference>